<feature type="region of interest" description="Disordered" evidence="7">
    <location>
        <begin position="1"/>
        <end position="41"/>
    </location>
</feature>
<keyword evidence="3" id="KW-0507">mRNA processing</keyword>
<comment type="subcellular location">
    <subcellularLocation>
        <location evidence="1">Nucleus</location>
    </subcellularLocation>
</comment>
<accession>A0A0R3SR89</accession>
<dbReference type="GO" id="GO:0000481">
    <property type="term" value="P:maturation of 5S rRNA"/>
    <property type="evidence" value="ECO:0007669"/>
    <property type="project" value="TreeGrafter"/>
</dbReference>
<keyword evidence="4" id="KW-0508">mRNA splicing</keyword>
<dbReference type="EMBL" id="UYSG01010961">
    <property type="protein sequence ID" value="VDL59978.1"/>
    <property type="molecule type" value="Genomic_DNA"/>
</dbReference>
<keyword evidence="6" id="KW-0175">Coiled coil</keyword>
<feature type="compositionally biased region" description="Polar residues" evidence="7">
    <location>
        <begin position="439"/>
        <end position="450"/>
    </location>
</feature>
<dbReference type="WBParaSite" id="HDID_0000766201-mRNA-1">
    <property type="protein sequence ID" value="HDID_0000766201-mRNA-1"/>
    <property type="gene ID" value="HDID_0000766201"/>
</dbReference>
<name>A0A0R3SR89_HYMDI</name>
<dbReference type="OrthoDB" id="5583at2759"/>
<feature type="region of interest" description="Disordered" evidence="7">
    <location>
        <begin position="423"/>
        <end position="477"/>
    </location>
</feature>
<dbReference type="Pfam" id="PF19252">
    <property type="entry name" value="HIND"/>
    <property type="match status" value="1"/>
</dbReference>
<evidence type="ECO:0000256" key="3">
    <source>
        <dbReference type="ARBA" id="ARBA00022664"/>
    </source>
</evidence>
<evidence type="ECO:0000256" key="7">
    <source>
        <dbReference type="SAM" id="MobiDB-lite"/>
    </source>
</evidence>
<evidence type="ECO:0000256" key="2">
    <source>
        <dbReference type="ARBA" id="ARBA00006076"/>
    </source>
</evidence>
<dbReference type="GO" id="GO:0046540">
    <property type="term" value="C:U4/U6 x U5 tri-snRNP complex"/>
    <property type="evidence" value="ECO:0007669"/>
    <property type="project" value="InterPro"/>
</dbReference>
<dbReference type="Proteomes" id="UP000274504">
    <property type="component" value="Unassembled WGS sequence"/>
</dbReference>
<proteinExistence type="inferred from homology"/>
<feature type="region of interest" description="Disordered" evidence="7">
    <location>
        <begin position="598"/>
        <end position="697"/>
    </location>
</feature>
<dbReference type="AlphaFoldDB" id="A0A0R3SR89"/>
<evidence type="ECO:0000256" key="6">
    <source>
        <dbReference type="SAM" id="Coils"/>
    </source>
</evidence>
<evidence type="ECO:0000256" key="1">
    <source>
        <dbReference type="ARBA" id="ARBA00004123"/>
    </source>
</evidence>
<feature type="compositionally biased region" description="Basic and acidic residues" evidence="7">
    <location>
        <begin position="616"/>
        <end position="628"/>
    </location>
</feature>
<dbReference type="GO" id="GO:0045292">
    <property type="term" value="P:mRNA cis splicing, via spliceosome"/>
    <property type="evidence" value="ECO:0007669"/>
    <property type="project" value="TreeGrafter"/>
</dbReference>
<sequence length="865" mass="97589">MYRKEKRDEEYRKRRKRSRSHSKDKSPHKESRRLKDKKRKVEEEEGRFFNYVINACTEEVRDSGTAESLSIEETNKLRAKLGLAPLEVGNESKADGSDDKPRSSDSDFVHAPAKDLTKARQAEKIQEKIATAKEKRELLNKLREVKSLGSCEETNVSSWVEKMRAKEQAKKEAQKREKMLEELDEEFGVSTIVEAQLKQNKPKEMYTSDALQGLKVEHSIDRFSEGTPIILTLKDSGTFGIASLLYDTTLVQNCLHFNYLRQRWELLPQVKVVLTTALFADVLAEDPTDVLTNVNLVDEEKAEKNRENKRKLAGLGGILQDEEEDLMMGLREKGILEKYDAEIDGPRKAEFTLEANGNYITDHERALKRLQEELQQNRQALGDTEYRPAAEFYTSEEMAQFKKKKKRKVQRRILRADDLIPDVGSTSATAGITDHGSRSSHQNGTGTAKSVSMEEEGEVIDKKSPDEDIKPNSNLSTLTGLNPAIAAILAVQTIPQEDEEGDDEDVYDNLISEPLEPDDLQLELERTLSRVRNANLAKPIPAPEERLKLIGKEDPDAEMEEVKMDEAGGGGGLVFDATAEFFKQISGGLQNDVNAKMVKQEAEDEAEAAEETLYLSRKEKERDEDRSSGRKVKHRDIVSSRHSTKHSSSSHRHHDDKPPTSKSSSGRSKSRVTEEPSNSSSYAPTAEASGNGVFEEEPTLNQGVFSALLLAQKKGYVEEQKEKERPMGQLVNLMAKHYVKEDMRYDDIDAKFAKRERYNGPLSDFREKSSYKPDVKLYYVDEMGRNLTPKEAFRQLSHKFHGKGSGKKKTEKRNKKIIEEALIKTSAGSDTPLGTLDKLNKKLEQQGTPYVVLSGKGSASKTIMK</sequence>
<feature type="region of interest" description="Disordered" evidence="7">
    <location>
        <begin position="82"/>
        <end position="122"/>
    </location>
</feature>
<feature type="compositionally biased region" description="Basic and acidic residues" evidence="7">
    <location>
        <begin position="90"/>
        <end position="122"/>
    </location>
</feature>
<feature type="coiled-coil region" evidence="6">
    <location>
        <begin position="360"/>
        <end position="387"/>
    </location>
</feature>
<keyword evidence="5" id="KW-0539">Nucleus</keyword>
<feature type="compositionally biased region" description="Basic and acidic residues" evidence="7">
    <location>
        <begin position="459"/>
        <end position="470"/>
    </location>
</feature>
<gene>
    <name evidence="8" type="ORF">HDID_LOCUS7660</name>
</gene>
<dbReference type="InterPro" id="IPR045347">
    <property type="entry name" value="HIND"/>
</dbReference>
<feature type="compositionally biased region" description="Basic and acidic residues" evidence="7">
    <location>
        <begin position="1"/>
        <end position="12"/>
    </location>
</feature>
<organism evidence="10">
    <name type="scientific">Hymenolepis diminuta</name>
    <name type="common">Rat tapeworm</name>
    <dbReference type="NCBI Taxonomy" id="6216"/>
    <lineage>
        <taxon>Eukaryota</taxon>
        <taxon>Metazoa</taxon>
        <taxon>Spiralia</taxon>
        <taxon>Lophotrochozoa</taxon>
        <taxon>Platyhelminthes</taxon>
        <taxon>Cestoda</taxon>
        <taxon>Eucestoda</taxon>
        <taxon>Cyclophyllidea</taxon>
        <taxon>Hymenolepididae</taxon>
        <taxon>Hymenolepis</taxon>
    </lineage>
</organism>
<dbReference type="STRING" id="6216.A0A0R3SR89"/>
<feature type="compositionally biased region" description="Basic residues" evidence="7">
    <location>
        <begin position="642"/>
        <end position="652"/>
    </location>
</feature>
<evidence type="ECO:0000313" key="10">
    <source>
        <dbReference type="WBParaSite" id="HDID_0000766201-mRNA-1"/>
    </source>
</evidence>
<evidence type="ECO:0000313" key="9">
    <source>
        <dbReference type="Proteomes" id="UP000274504"/>
    </source>
</evidence>
<reference evidence="10" key="1">
    <citation type="submission" date="2017-02" db="UniProtKB">
        <authorList>
            <consortium name="WormBaseParasite"/>
        </authorList>
    </citation>
    <scope>IDENTIFICATION</scope>
</reference>
<comment type="similarity">
    <text evidence="2">Belongs to the SNU66/SART1 family.</text>
</comment>
<reference evidence="8 9" key="2">
    <citation type="submission" date="2018-11" db="EMBL/GenBank/DDBJ databases">
        <authorList>
            <consortium name="Pathogen Informatics"/>
        </authorList>
    </citation>
    <scope>NUCLEOTIDE SEQUENCE [LARGE SCALE GENOMIC DNA]</scope>
</reference>
<evidence type="ECO:0000256" key="4">
    <source>
        <dbReference type="ARBA" id="ARBA00023187"/>
    </source>
</evidence>
<protein>
    <submittedName>
        <fullName evidence="10">U4/U6.U5 tri-snRNP-associated protein 1</fullName>
    </submittedName>
</protein>
<evidence type="ECO:0000256" key="5">
    <source>
        <dbReference type="ARBA" id="ARBA00023242"/>
    </source>
</evidence>
<dbReference type="InterPro" id="IPR005011">
    <property type="entry name" value="SNU66/SART1"/>
</dbReference>
<dbReference type="PANTHER" id="PTHR14152">
    <property type="entry name" value="SQUAMOUS CELL CARCINOMA ANTIGEN RECOGNISED BY CYTOTOXIC T LYMPHOCYTES"/>
    <property type="match status" value="1"/>
</dbReference>
<dbReference type="Pfam" id="PF03343">
    <property type="entry name" value="SART-1"/>
    <property type="match status" value="2"/>
</dbReference>
<dbReference type="PANTHER" id="PTHR14152:SF5">
    <property type="entry name" value="U4_U6.U5 TRI-SNRNP-ASSOCIATED PROTEIN 1"/>
    <property type="match status" value="1"/>
</dbReference>
<feature type="coiled-coil region" evidence="6">
    <location>
        <begin position="122"/>
        <end position="186"/>
    </location>
</feature>
<evidence type="ECO:0000313" key="8">
    <source>
        <dbReference type="EMBL" id="VDL59978.1"/>
    </source>
</evidence>